<comment type="caution">
    <text evidence="2">The sequence shown here is derived from an EMBL/GenBank/DDBJ whole genome shotgun (WGS) entry which is preliminary data.</text>
</comment>
<organism evidence="2">
    <name type="scientific">marine sediment metagenome</name>
    <dbReference type="NCBI Taxonomy" id="412755"/>
    <lineage>
        <taxon>unclassified sequences</taxon>
        <taxon>metagenomes</taxon>
        <taxon>ecological metagenomes</taxon>
    </lineage>
</organism>
<evidence type="ECO:0000313" key="2">
    <source>
        <dbReference type="EMBL" id="GAH20023.1"/>
    </source>
</evidence>
<protein>
    <submittedName>
        <fullName evidence="2">Uncharacterized protein</fullName>
    </submittedName>
</protein>
<name>X1FGX7_9ZZZZ</name>
<accession>X1FGX7</accession>
<evidence type="ECO:0000313" key="1">
    <source>
        <dbReference type="EMBL" id="GAG33896.1"/>
    </source>
</evidence>
<reference evidence="2" key="1">
    <citation type="journal article" date="2014" name="Front. Microbiol.">
        <title>High frequency of phylogenetically diverse reductive dehalogenase-homologous genes in deep subseafloor sedimentary metagenomes.</title>
        <authorList>
            <person name="Kawai M."/>
            <person name="Futagami T."/>
            <person name="Toyoda A."/>
            <person name="Takaki Y."/>
            <person name="Nishi S."/>
            <person name="Hori S."/>
            <person name="Arai W."/>
            <person name="Tsubouchi T."/>
            <person name="Morono Y."/>
            <person name="Uchiyama I."/>
            <person name="Ito T."/>
            <person name="Fujiyama A."/>
            <person name="Inagaki F."/>
            <person name="Takami H."/>
        </authorList>
    </citation>
    <scope>NUCLEOTIDE SEQUENCE</scope>
    <source>
        <strain evidence="2">Expedition CK06-06</strain>
    </source>
</reference>
<dbReference type="AlphaFoldDB" id="X1FGX7"/>
<gene>
    <name evidence="1" type="ORF">S01H1_63234</name>
    <name evidence="2" type="ORF">S03H2_06803</name>
</gene>
<sequence length="60" mass="6862">MMIFEHIQNSKVLNRYEAESIHDIPRQFMKEIASLVFDFAVYLGDLDGLLFSVPGAFSPL</sequence>
<proteinExistence type="predicted"/>
<dbReference type="EMBL" id="BARU01003040">
    <property type="protein sequence ID" value="GAH20023.1"/>
    <property type="molecule type" value="Genomic_DNA"/>
</dbReference>
<dbReference type="EMBL" id="BARS01041590">
    <property type="protein sequence ID" value="GAG33896.1"/>
    <property type="molecule type" value="Genomic_DNA"/>
</dbReference>